<reference evidence="2 3" key="1">
    <citation type="journal article" date="2024" name="Science">
        <title>Giant polyketide synthase enzymes in the biosynthesis of giant marine polyether toxins.</title>
        <authorList>
            <person name="Fallon T.R."/>
            <person name="Shende V.V."/>
            <person name="Wierzbicki I.H."/>
            <person name="Pendleton A.L."/>
            <person name="Watervoot N.F."/>
            <person name="Auber R.P."/>
            <person name="Gonzalez D.J."/>
            <person name="Wisecaver J.H."/>
            <person name="Moore B.S."/>
        </authorList>
    </citation>
    <scope>NUCLEOTIDE SEQUENCE [LARGE SCALE GENOMIC DNA]</scope>
    <source>
        <strain evidence="2 3">12B1</strain>
    </source>
</reference>
<evidence type="ECO:0000256" key="1">
    <source>
        <dbReference type="SAM" id="Phobius"/>
    </source>
</evidence>
<keyword evidence="1" id="KW-0812">Transmembrane</keyword>
<dbReference type="AlphaFoldDB" id="A0AB34JKP0"/>
<feature type="transmembrane region" description="Helical" evidence="1">
    <location>
        <begin position="51"/>
        <end position="79"/>
    </location>
</feature>
<gene>
    <name evidence="2" type="ORF">AB1Y20_021468</name>
</gene>
<feature type="transmembrane region" description="Helical" evidence="1">
    <location>
        <begin position="169"/>
        <end position="191"/>
    </location>
</feature>
<feature type="transmembrane region" description="Helical" evidence="1">
    <location>
        <begin position="110"/>
        <end position="129"/>
    </location>
</feature>
<comment type="caution">
    <text evidence="2">The sequence shown here is derived from an EMBL/GenBank/DDBJ whole genome shotgun (WGS) entry which is preliminary data.</text>
</comment>
<keyword evidence="1" id="KW-0472">Membrane</keyword>
<protein>
    <recommendedName>
        <fullName evidence="4">Lipase maturation factor</fullName>
    </recommendedName>
</protein>
<name>A0AB34JKP0_PRYPA</name>
<evidence type="ECO:0000313" key="3">
    <source>
        <dbReference type="Proteomes" id="UP001515480"/>
    </source>
</evidence>
<evidence type="ECO:0008006" key="4">
    <source>
        <dbReference type="Google" id="ProtNLM"/>
    </source>
</evidence>
<dbReference type="Proteomes" id="UP001515480">
    <property type="component" value="Unassembled WGS sequence"/>
</dbReference>
<dbReference type="EMBL" id="JBGBPQ010000007">
    <property type="protein sequence ID" value="KAL1521817.1"/>
    <property type="molecule type" value="Genomic_DNA"/>
</dbReference>
<evidence type="ECO:0000313" key="2">
    <source>
        <dbReference type="EMBL" id="KAL1521817.1"/>
    </source>
</evidence>
<sequence length="467" mass="50658">MITAYARLWCLNQLAPFADKGLAAIGLLGAAGPVDSRPICTLDWTLRLPLVLLNLSFCSVPTLLAAHVANVLLFCWWLPIVWDHMSWAVVIELTFIACTLCSARGTVTELFLGCARVQMVSLYFVAAFWKLTSSFLDYRTSCATVLVAELLTALFPEPWLPAGGVVSVLLLRAAPMLTVILEFAVSLLLAFAPRLGVLLGMSFHLAVNVLPLNYAGGFSLQCIARYGVFMPASVAAALREGAQLGTWAAVHVVLASAGVAACNYFRGGVDAHFVACAFLASLYARALSLEEHKVCDDVLPPALVGKFSRVCAGLFAIGWGILPPILGLQNMAALTMYANLKHWGGSNHLLVPTNVLYERWSFRESQSTVARLWDQFDGRTIVRVDRAESVVLASLSPADSTELLPVRARNLMREAGASARYFGAYYSRIYFGEQRAVWPVGDAGTSYTIPLFPASNSDPEMEIHCSA</sequence>
<keyword evidence="3" id="KW-1185">Reference proteome</keyword>
<accession>A0AB34JKP0</accession>
<feature type="transmembrane region" description="Helical" evidence="1">
    <location>
        <begin position="85"/>
        <end position="103"/>
    </location>
</feature>
<keyword evidence="1" id="KW-1133">Transmembrane helix</keyword>
<proteinExistence type="predicted"/>
<organism evidence="2 3">
    <name type="scientific">Prymnesium parvum</name>
    <name type="common">Toxic golden alga</name>
    <dbReference type="NCBI Taxonomy" id="97485"/>
    <lineage>
        <taxon>Eukaryota</taxon>
        <taxon>Haptista</taxon>
        <taxon>Haptophyta</taxon>
        <taxon>Prymnesiophyceae</taxon>
        <taxon>Prymnesiales</taxon>
        <taxon>Prymnesiaceae</taxon>
        <taxon>Prymnesium</taxon>
    </lineage>
</organism>